<sequence length="170" mass="19128">MSGIEIPGIQKMRRIELWEMEQLPSLEIPVLWMKPKTRSMWSILPSTLTILTISLESTGKKDFARVKSIKIIVDSPNISPREGEDPKGRGNKRGVGCRSASLVTRFGVEGVGWVGQIQGRIRRVSLKLKHLGVQDIRGKGIAERLPRTGQALLCGIIEHIEAEEQREQRR</sequence>
<dbReference type="Proteomes" id="UP000017836">
    <property type="component" value="Unassembled WGS sequence"/>
</dbReference>
<accession>U5D9H0</accession>
<name>U5D9H0_AMBTC</name>
<dbReference type="HOGENOM" id="CLU_1572763_0_0_1"/>
<gene>
    <name evidence="1" type="ORF">AMTR_s00046p00212970</name>
</gene>
<evidence type="ECO:0000313" key="2">
    <source>
        <dbReference type="Proteomes" id="UP000017836"/>
    </source>
</evidence>
<keyword evidence="2" id="KW-1185">Reference proteome</keyword>
<reference evidence="2" key="1">
    <citation type="journal article" date="2013" name="Science">
        <title>The Amborella genome and the evolution of flowering plants.</title>
        <authorList>
            <consortium name="Amborella Genome Project"/>
        </authorList>
    </citation>
    <scope>NUCLEOTIDE SEQUENCE [LARGE SCALE GENOMIC DNA]</scope>
</reference>
<dbReference type="EMBL" id="KI392290">
    <property type="protein sequence ID" value="ERN18062.1"/>
    <property type="molecule type" value="Genomic_DNA"/>
</dbReference>
<protein>
    <submittedName>
        <fullName evidence="1">Uncharacterized protein</fullName>
    </submittedName>
</protein>
<organism evidence="1 2">
    <name type="scientific">Amborella trichopoda</name>
    <dbReference type="NCBI Taxonomy" id="13333"/>
    <lineage>
        <taxon>Eukaryota</taxon>
        <taxon>Viridiplantae</taxon>
        <taxon>Streptophyta</taxon>
        <taxon>Embryophyta</taxon>
        <taxon>Tracheophyta</taxon>
        <taxon>Spermatophyta</taxon>
        <taxon>Magnoliopsida</taxon>
        <taxon>Amborellales</taxon>
        <taxon>Amborellaceae</taxon>
        <taxon>Amborella</taxon>
    </lineage>
</organism>
<dbReference type="Gramene" id="ERN18062">
    <property type="protein sequence ID" value="ERN18062"/>
    <property type="gene ID" value="AMTR_s00046p00212970"/>
</dbReference>
<evidence type="ECO:0000313" key="1">
    <source>
        <dbReference type="EMBL" id="ERN18062.1"/>
    </source>
</evidence>
<proteinExistence type="predicted"/>
<dbReference type="AlphaFoldDB" id="U5D9H0"/>